<gene>
    <name evidence="2" type="ORF">AVDCRST_MAG36-1360</name>
</gene>
<organism evidence="2">
    <name type="scientific">uncultured Nocardioidaceae bacterium</name>
    <dbReference type="NCBI Taxonomy" id="253824"/>
    <lineage>
        <taxon>Bacteria</taxon>
        <taxon>Bacillati</taxon>
        <taxon>Actinomycetota</taxon>
        <taxon>Actinomycetes</taxon>
        <taxon>Propionibacteriales</taxon>
        <taxon>Nocardioidaceae</taxon>
        <taxon>environmental samples</taxon>
    </lineage>
</organism>
<sequence length="106" mass="11888">MSAELVRLRRDYTPVFLKFLTTRDETGLRAAYELGREAVRRSLGLVDLLRVHNETYLEVVGTVTTVEEAREVAAAASTVLMELVAAFDMTQRGFMDVTLHRADGAR</sequence>
<proteinExistence type="predicted"/>
<dbReference type="AlphaFoldDB" id="A0A6J4LST6"/>
<protein>
    <recommendedName>
        <fullName evidence="1">Phosphoserine phosphatase RsbU N-terminal domain-containing protein</fullName>
    </recommendedName>
</protein>
<dbReference type="Pfam" id="PF08673">
    <property type="entry name" value="RsbU_N"/>
    <property type="match status" value="1"/>
</dbReference>
<dbReference type="Gene3D" id="1.10.1240.30">
    <property type="entry name" value="KaiA/RbsU domain"/>
    <property type="match status" value="1"/>
</dbReference>
<dbReference type="InterPro" id="IPR017944">
    <property type="entry name" value="KaiA/RbsU_helical_domain_sf"/>
</dbReference>
<dbReference type="InterPro" id="IPR014787">
    <property type="entry name" value="PSer_Pase_RsbU_N"/>
</dbReference>
<evidence type="ECO:0000259" key="1">
    <source>
        <dbReference type="Pfam" id="PF08673"/>
    </source>
</evidence>
<feature type="domain" description="Phosphoserine phosphatase RsbU N-terminal" evidence="1">
    <location>
        <begin position="11"/>
        <end position="90"/>
    </location>
</feature>
<evidence type="ECO:0000313" key="2">
    <source>
        <dbReference type="EMBL" id="CAA9339946.1"/>
    </source>
</evidence>
<reference evidence="2" key="1">
    <citation type="submission" date="2020-02" db="EMBL/GenBank/DDBJ databases">
        <authorList>
            <person name="Meier V. D."/>
        </authorList>
    </citation>
    <scope>NUCLEOTIDE SEQUENCE</scope>
    <source>
        <strain evidence="2">AVDCRST_MAG36</strain>
    </source>
</reference>
<accession>A0A6J4LST6</accession>
<name>A0A6J4LST6_9ACTN</name>
<dbReference type="EMBL" id="CADCUH010000087">
    <property type="protein sequence ID" value="CAA9339946.1"/>
    <property type="molecule type" value="Genomic_DNA"/>
</dbReference>